<dbReference type="Proteomes" id="UP000490386">
    <property type="component" value="Unassembled WGS sequence"/>
</dbReference>
<reference evidence="8 9" key="1">
    <citation type="submission" date="2019-09" db="EMBL/GenBank/DDBJ databases">
        <title>Phylogeny of genus Pseudoclavibacter and closely related genus.</title>
        <authorList>
            <person name="Li Y."/>
        </authorList>
    </citation>
    <scope>NUCLEOTIDE SEQUENCE [LARGE SCALE GENOMIC DNA]</scope>
    <source>
        <strain evidence="8 9">THG-MD12</strain>
    </source>
</reference>
<dbReference type="AlphaFoldDB" id="A0A7J5B5S7"/>
<evidence type="ECO:0000313" key="9">
    <source>
        <dbReference type="Proteomes" id="UP000490386"/>
    </source>
</evidence>
<dbReference type="PANTHER" id="PTHR34184">
    <property type="entry name" value="UPF0718 PROTEIN YCGR"/>
    <property type="match status" value="1"/>
</dbReference>
<keyword evidence="6 7" id="KW-0472">Membrane</keyword>
<feature type="transmembrane region" description="Helical" evidence="7">
    <location>
        <begin position="234"/>
        <end position="253"/>
    </location>
</feature>
<evidence type="ECO:0000256" key="6">
    <source>
        <dbReference type="ARBA" id="ARBA00023136"/>
    </source>
</evidence>
<dbReference type="PANTHER" id="PTHR34184:SF4">
    <property type="entry name" value="UPF0718 PROTEIN YCGR"/>
    <property type="match status" value="1"/>
</dbReference>
<dbReference type="RefSeq" id="WP_151422625.1">
    <property type="nucleotide sequence ID" value="NZ_WBJX01000001.1"/>
</dbReference>
<feature type="transmembrane region" description="Helical" evidence="7">
    <location>
        <begin position="139"/>
        <end position="160"/>
    </location>
</feature>
<dbReference type="GO" id="GO:0005886">
    <property type="term" value="C:plasma membrane"/>
    <property type="evidence" value="ECO:0007669"/>
    <property type="project" value="UniProtKB-SubCell"/>
</dbReference>
<keyword evidence="3" id="KW-1003">Cell membrane</keyword>
<feature type="transmembrane region" description="Helical" evidence="7">
    <location>
        <begin position="287"/>
        <end position="307"/>
    </location>
</feature>
<comment type="caution">
    <text evidence="8">The sequence shown here is derived from an EMBL/GenBank/DDBJ whole genome shotgun (WGS) entry which is preliminary data.</text>
</comment>
<organism evidence="8 9">
    <name type="scientific">Pseudoclavibacter terrae</name>
    <dbReference type="NCBI Taxonomy" id="1530195"/>
    <lineage>
        <taxon>Bacteria</taxon>
        <taxon>Bacillati</taxon>
        <taxon>Actinomycetota</taxon>
        <taxon>Actinomycetes</taxon>
        <taxon>Micrococcales</taxon>
        <taxon>Microbacteriaceae</taxon>
        <taxon>Pseudoclavibacter</taxon>
    </lineage>
</organism>
<evidence type="ECO:0000313" key="8">
    <source>
        <dbReference type="EMBL" id="KAB1639463.1"/>
    </source>
</evidence>
<proteinExistence type="inferred from homology"/>
<evidence type="ECO:0000256" key="5">
    <source>
        <dbReference type="ARBA" id="ARBA00022989"/>
    </source>
</evidence>
<feature type="transmembrane region" description="Helical" evidence="7">
    <location>
        <begin position="167"/>
        <end position="185"/>
    </location>
</feature>
<keyword evidence="5 7" id="KW-1133">Transmembrane helix</keyword>
<keyword evidence="4 7" id="KW-0812">Transmembrane</keyword>
<keyword evidence="9" id="KW-1185">Reference proteome</keyword>
<feature type="transmembrane region" description="Helical" evidence="7">
    <location>
        <begin position="328"/>
        <end position="350"/>
    </location>
</feature>
<evidence type="ECO:0000256" key="1">
    <source>
        <dbReference type="ARBA" id="ARBA00004651"/>
    </source>
</evidence>
<comment type="subcellular location">
    <subcellularLocation>
        <location evidence="1">Cell membrane</location>
        <topology evidence="1">Multi-pass membrane protein</topology>
    </subcellularLocation>
</comment>
<evidence type="ECO:0000256" key="4">
    <source>
        <dbReference type="ARBA" id="ARBA00022692"/>
    </source>
</evidence>
<feature type="transmembrane region" description="Helical" evidence="7">
    <location>
        <begin position="21"/>
        <end position="39"/>
    </location>
</feature>
<evidence type="ECO:0000256" key="3">
    <source>
        <dbReference type="ARBA" id="ARBA00022475"/>
    </source>
</evidence>
<dbReference type="InterPro" id="IPR005524">
    <property type="entry name" value="DUF318"/>
</dbReference>
<evidence type="ECO:0000256" key="2">
    <source>
        <dbReference type="ARBA" id="ARBA00006386"/>
    </source>
</evidence>
<comment type="similarity">
    <text evidence="2">Belongs to the UPF0718 family.</text>
</comment>
<dbReference type="EMBL" id="WBJX01000001">
    <property type="protein sequence ID" value="KAB1639463.1"/>
    <property type="molecule type" value="Genomic_DNA"/>
</dbReference>
<feature type="transmembrane region" description="Helical" evidence="7">
    <location>
        <begin position="59"/>
        <end position="83"/>
    </location>
</feature>
<sequence length="351" mass="37321">MHEHTTAQRTKLPQQRTAANRGVLGLTIGAGLVLTLIAIRTLTASLDDQPALGPITDFVTLSLSVVIESMPFIILGILLSIVVQHWLPPGFLMRVLPEAPWLRRAVISLFGIALPVCECGNVPLARGLVLRGFTPAESITFLLAAPILNPITIVTTYQAFGWDHGILAARIIGGFVIANVIGFLFSRHPKPQDLLTPSFAATCELEARHGHETGSSVRERFRASASMFGAETSTMLPALFVGSAIAGAIQVGVSRDLLTTLGEHPVLSVLVLMTLGFVISICANVDAFFALSFVGTFMPGGIVAFLVMGPMIDVKMLALMRTTYTSAVLARITLIVALSAFTLGLGVNLIA</sequence>
<evidence type="ECO:0000256" key="7">
    <source>
        <dbReference type="SAM" id="Phobius"/>
    </source>
</evidence>
<dbReference type="InterPro" id="IPR052923">
    <property type="entry name" value="UPF0718"/>
</dbReference>
<name>A0A7J5B5S7_9MICO</name>
<protein>
    <submittedName>
        <fullName evidence="8">Permease</fullName>
    </submittedName>
</protein>
<gene>
    <name evidence="8" type="ORF">F8O03_03770</name>
</gene>
<dbReference type="Pfam" id="PF03773">
    <property type="entry name" value="ArsP_1"/>
    <property type="match status" value="1"/>
</dbReference>
<accession>A0A7J5B5S7</accession>
<dbReference type="OrthoDB" id="9810876at2"/>
<feature type="transmembrane region" description="Helical" evidence="7">
    <location>
        <begin position="265"/>
        <end position="281"/>
    </location>
</feature>